<sequence length="514" mass="58516">MRNIFYKLLFICGALLSLHGCALENEIYDEINPDIFPQSAEDVDALVTASAYNVFCSDQYNGIFAVATGYVTSSDIVTDQMECSWEGWLQKYNSYEAGYWYIDGDAGTMGRAVYQFANRLSSMILTKDRIKDVDMDQALKGRYTAELECGIGFLAFLLYDLYGTIPLPDLEILKNPTADKKLPRATEEEMREFIVTNLTEAAKVLPYSYQSSEYGRFTKGLANTLLLKYYMRIGDWDGAVKIGEELTTNKEYGYALVDNYYDLFSLTTEQNTEVIFAAQAIDGSMENNWFAHVLPGDFPTASGVSKWNGFKMAWPFYQSYDPKDKRLERIYGEYTSDDGKVHSYENDRMNGSMGENLYLGAVPMKYSLDGVKGENNQTDLVIYRYADVITLYAEALVRKNNTVSQTSLNYLNEIRVKHGGLTAYRMSEVSDTNVFLEKMLEERGHEFYFEGVRRQDLIRHGKFIEKAIEKNRFAGQSTEKVATMAEGKYKYELYPLPLALITEGQGVIKQNPGY</sequence>
<keyword evidence="4" id="KW-0472">Membrane</keyword>
<dbReference type="SUPFAM" id="SSF48452">
    <property type="entry name" value="TPR-like"/>
    <property type="match status" value="1"/>
</dbReference>
<feature type="domain" description="RagB/SusD" evidence="7">
    <location>
        <begin position="344"/>
        <end position="514"/>
    </location>
</feature>
<evidence type="ECO:0000256" key="3">
    <source>
        <dbReference type="ARBA" id="ARBA00022729"/>
    </source>
</evidence>
<evidence type="ECO:0000256" key="5">
    <source>
        <dbReference type="ARBA" id="ARBA00023237"/>
    </source>
</evidence>
<comment type="subcellular location">
    <subcellularLocation>
        <location evidence="1">Cell outer membrane</location>
    </subcellularLocation>
</comment>
<gene>
    <name evidence="9" type="ORF">DYI28_25955</name>
    <name evidence="8" type="ORF">F3B90_18685</name>
</gene>
<dbReference type="InterPro" id="IPR012944">
    <property type="entry name" value="SusD_RagB_dom"/>
</dbReference>
<organism evidence="8 11">
    <name type="scientific">Bacteroides ovatus</name>
    <dbReference type="NCBI Taxonomy" id="28116"/>
    <lineage>
        <taxon>Bacteria</taxon>
        <taxon>Pseudomonadati</taxon>
        <taxon>Bacteroidota</taxon>
        <taxon>Bacteroidia</taxon>
        <taxon>Bacteroidales</taxon>
        <taxon>Bacteroidaceae</taxon>
        <taxon>Bacteroides</taxon>
    </lineage>
</organism>
<dbReference type="Proteomes" id="UP000424805">
    <property type="component" value="Unassembled WGS sequence"/>
</dbReference>
<comment type="similarity">
    <text evidence="2">Belongs to the SusD family.</text>
</comment>
<feature type="signal peptide" evidence="6">
    <location>
        <begin position="1"/>
        <end position="22"/>
    </location>
</feature>
<name>A0A515IXC2_BACOV</name>
<evidence type="ECO:0000256" key="2">
    <source>
        <dbReference type="ARBA" id="ARBA00006275"/>
    </source>
</evidence>
<accession>A0A515IXC2</accession>
<dbReference type="EMBL" id="VWFP01000021">
    <property type="protein sequence ID" value="KAA4623556.1"/>
    <property type="molecule type" value="Genomic_DNA"/>
</dbReference>
<keyword evidence="5" id="KW-0998">Cell outer membrane</keyword>
<dbReference type="Proteomes" id="UP000318823">
    <property type="component" value="Chromosome"/>
</dbReference>
<evidence type="ECO:0000256" key="6">
    <source>
        <dbReference type="SAM" id="SignalP"/>
    </source>
</evidence>
<dbReference type="InterPro" id="IPR011990">
    <property type="entry name" value="TPR-like_helical_dom_sf"/>
</dbReference>
<evidence type="ECO:0000313" key="8">
    <source>
        <dbReference type="EMBL" id="KAA4623556.1"/>
    </source>
</evidence>
<evidence type="ECO:0000313" key="9">
    <source>
        <dbReference type="EMBL" id="QDM11874.1"/>
    </source>
</evidence>
<protein>
    <submittedName>
        <fullName evidence="8">RagB/SusD family nutrient uptake outer membrane protein</fullName>
    </submittedName>
</protein>
<dbReference type="Gene3D" id="1.25.40.390">
    <property type="match status" value="1"/>
</dbReference>
<dbReference type="RefSeq" id="WP_032843159.1">
    <property type="nucleotide sequence ID" value="NZ_CAXSRA010000020.1"/>
</dbReference>
<feature type="chain" id="PRO_5042377765" evidence="6">
    <location>
        <begin position="23"/>
        <end position="514"/>
    </location>
</feature>
<evidence type="ECO:0000313" key="11">
    <source>
        <dbReference type="Proteomes" id="UP000424805"/>
    </source>
</evidence>
<dbReference type="Pfam" id="PF07980">
    <property type="entry name" value="SusD_RagB"/>
    <property type="match status" value="1"/>
</dbReference>
<proteinExistence type="inferred from homology"/>
<reference evidence="9" key="4">
    <citation type="submission" date="2019-07" db="EMBL/GenBank/DDBJ databases">
        <authorList>
            <person name="Ross B.D."/>
            <person name="Verster A.J."/>
            <person name="Radey M.C."/>
            <person name="Schmidtke D.T."/>
            <person name="Pope C.E."/>
            <person name="Hoffman L.R."/>
            <person name="Hajjar A."/>
            <person name="Peterson S.B."/>
            <person name="Borenstein E."/>
            <person name="Mougous J.D."/>
        </authorList>
    </citation>
    <scope>NUCLEOTIDE SEQUENCE</scope>
    <source>
        <strain evidence="9">3725 D1 iv</strain>
    </source>
</reference>
<evidence type="ECO:0000256" key="4">
    <source>
        <dbReference type="ARBA" id="ARBA00023136"/>
    </source>
</evidence>
<evidence type="ECO:0000259" key="7">
    <source>
        <dbReference type="Pfam" id="PF07980"/>
    </source>
</evidence>
<reference evidence="10" key="1">
    <citation type="journal article" date="2018" name="J. Anim. Genet.">
        <title>Acquired interbacterial defense systems protect against interspecies antagonism in the human gut microbiome.</title>
        <authorList>
            <person name="Ross B.D."/>
            <person name="Verster A.J."/>
            <person name="Radey M.C."/>
            <person name="Schmidtke D.T."/>
            <person name="Pope C.E."/>
            <person name="Hoffman L.R."/>
            <person name="Hajjar A."/>
            <person name="Peterson S.B."/>
            <person name="Borenstein E."/>
            <person name="Mougous J."/>
        </authorList>
    </citation>
    <scope>NUCLEOTIDE SEQUENCE [LARGE SCALE GENOMIC DNA]</scope>
    <source>
        <strain evidence="10">3725 D1 iv</strain>
    </source>
</reference>
<dbReference type="EMBL" id="CP041395">
    <property type="protein sequence ID" value="QDM11874.1"/>
    <property type="molecule type" value="Genomic_DNA"/>
</dbReference>
<reference evidence="9" key="2">
    <citation type="journal article" date="2018" name="Nature">
        <title>Human gut bacteria contain acquired interbacterial defence systems.</title>
        <authorList>
            <person name="Ross B.D."/>
            <person name="Verster A.J."/>
            <person name="Radey M.C."/>
            <person name="Schmidtke D.T."/>
            <person name="Pope C.E."/>
            <person name="Hoffman L.R."/>
            <person name="Hajjar A."/>
            <person name="Peterson S.B."/>
            <person name="Borenstein E."/>
            <person name="Mougous J."/>
        </authorList>
    </citation>
    <scope>NUCLEOTIDE SEQUENCE</scope>
    <source>
        <strain evidence="9">3725 D1 iv</strain>
    </source>
</reference>
<reference evidence="8 11" key="3">
    <citation type="journal article" date="2019" name="Nat. Med.">
        <title>A library of human gut bacterial isolates paired with longitudinal multiomics data enables mechanistic microbiome research.</title>
        <authorList>
            <person name="Poyet M."/>
            <person name="Groussin M."/>
            <person name="Gibbons S.M."/>
            <person name="Avila-Pacheco J."/>
            <person name="Jiang X."/>
            <person name="Kearney S.M."/>
            <person name="Perrotta A.R."/>
            <person name="Berdy B."/>
            <person name="Zhao S."/>
            <person name="Lieberman T.D."/>
            <person name="Swanson P.K."/>
            <person name="Smith M."/>
            <person name="Roesemann S."/>
            <person name="Alexander J.E."/>
            <person name="Rich S.A."/>
            <person name="Livny J."/>
            <person name="Vlamakis H."/>
            <person name="Clish C."/>
            <person name="Bullock K."/>
            <person name="Deik A."/>
            <person name="Scott J."/>
            <person name="Pierce K.A."/>
            <person name="Xavier R.J."/>
            <person name="Alm E.J."/>
        </authorList>
    </citation>
    <scope>NUCLEOTIDE SEQUENCE [LARGE SCALE GENOMIC DNA]</scope>
    <source>
        <strain evidence="8 11">BIOML-A15</strain>
    </source>
</reference>
<evidence type="ECO:0000256" key="1">
    <source>
        <dbReference type="ARBA" id="ARBA00004442"/>
    </source>
</evidence>
<dbReference type="GO" id="GO:0009279">
    <property type="term" value="C:cell outer membrane"/>
    <property type="evidence" value="ECO:0007669"/>
    <property type="project" value="UniProtKB-SubCell"/>
</dbReference>
<keyword evidence="3 6" id="KW-0732">Signal</keyword>
<evidence type="ECO:0000313" key="10">
    <source>
        <dbReference type="Proteomes" id="UP000318823"/>
    </source>
</evidence>
<dbReference type="AlphaFoldDB" id="A0A515IXC2"/>